<gene>
    <name evidence="1" type="ORF">AC579_533</name>
</gene>
<proteinExistence type="predicted"/>
<protein>
    <submittedName>
        <fullName evidence="1">Uncharacterized protein</fullName>
    </submittedName>
</protein>
<evidence type="ECO:0000313" key="2">
    <source>
        <dbReference type="Proteomes" id="UP000073492"/>
    </source>
</evidence>
<name>A0A139IRV3_9PEZI</name>
<accession>A0A139IRV3</accession>
<comment type="caution">
    <text evidence="1">The sequence shown here is derived from an EMBL/GenBank/DDBJ whole genome shotgun (WGS) entry which is preliminary data.</text>
</comment>
<dbReference type="Proteomes" id="UP000073492">
    <property type="component" value="Unassembled WGS sequence"/>
</dbReference>
<reference evidence="1 2" key="1">
    <citation type="submission" date="2015-07" db="EMBL/GenBank/DDBJ databases">
        <title>Comparative genomics of the Sigatoka disease complex on banana suggests a link between parallel evolutionary changes in Pseudocercospora fijiensis and Pseudocercospora eumusae and increased virulence on the banana host.</title>
        <authorList>
            <person name="Chang T.-C."/>
            <person name="Salvucci A."/>
            <person name="Crous P.W."/>
            <person name="Stergiopoulos I."/>
        </authorList>
    </citation>
    <scope>NUCLEOTIDE SEQUENCE [LARGE SCALE GENOMIC DNA]</scope>
    <source>
        <strain evidence="1 2">CBS 116634</strain>
    </source>
</reference>
<dbReference type="EMBL" id="LFZO01000022">
    <property type="protein sequence ID" value="KXT17276.1"/>
    <property type="molecule type" value="Genomic_DNA"/>
</dbReference>
<organism evidence="1 2">
    <name type="scientific">Pseudocercospora musae</name>
    <dbReference type="NCBI Taxonomy" id="113226"/>
    <lineage>
        <taxon>Eukaryota</taxon>
        <taxon>Fungi</taxon>
        <taxon>Dikarya</taxon>
        <taxon>Ascomycota</taxon>
        <taxon>Pezizomycotina</taxon>
        <taxon>Dothideomycetes</taxon>
        <taxon>Dothideomycetidae</taxon>
        <taxon>Mycosphaerellales</taxon>
        <taxon>Mycosphaerellaceae</taxon>
        <taxon>Pseudocercospora</taxon>
    </lineage>
</organism>
<evidence type="ECO:0000313" key="1">
    <source>
        <dbReference type="EMBL" id="KXT17276.1"/>
    </source>
</evidence>
<dbReference type="AlphaFoldDB" id="A0A139IRV3"/>
<keyword evidence="2" id="KW-1185">Reference proteome</keyword>
<sequence>MTSIAASLSPSLQYLGLGTSWSSRNKSCSTLALKKQTSCKESTRICTEENINIDVHPTISRTQDVLPDKIMKKGESNSIVVKVFHETDPEKPAADIIYALANGGNCWYQRLLFNE</sequence>